<dbReference type="InterPro" id="IPR036864">
    <property type="entry name" value="Zn2-C6_fun-type_DNA-bd_sf"/>
</dbReference>
<dbReference type="Pfam" id="PF11951">
    <property type="entry name" value="Fungal_trans_2"/>
    <property type="match status" value="1"/>
</dbReference>
<dbReference type="SMART" id="SM00066">
    <property type="entry name" value="GAL4"/>
    <property type="match status" value="1"/>
</dbReference>
<evidence type="ECO:0000256" key="2">
    <source>
        <dbReference type="ARBA" id="ARBA00023015"/>
    </source>
</evidence>
<gene>
    <name evidence="7" type="ORF">EURHEDRAFT_485611</name>
</gene>
<reference evidence="8" key="1">
    <citation type="journal article" date="2014" name="Nat. Commun.">
        <title>Genomic adaptations of the halophilic Dead Sea filamentous fungus Eurotium rubrum.</title>
        <authorList>
            <person name="Kis-Papo T."/>
            <person name="Weig A.R."/>
            <person name="Riley R."/>
            <person name="Persoh D."/>
            <person name="Salamov A."/>
            <person name="Sun H."/>
            <person name="Lipzen A."/>
            <person name="Wasser S.P."/>
            <person name="Rambold G."/>
            <person name="Grigoriev I.V."/>
            <person name="Nevo E."/>
        </authorList>
    </citation>
    <scope>NUCLEOTIDE SEQUENCE [LARGE SCALE GENOMIC DNA]</scope>
    <source>
        <strain evidence="8">CBS 135680</strain>
    </source>
</reference>
<evidence type="ECO:0000256" key="3">
    <source>
        <dbReference type="ARBA" id="ARBA00023125"/>
    </source>
</evidence>
<comment type="subcellular location">
    <subcellularLocation>
        <location evidence="1">Nucleus</location>
    </subcellularLocation>
</comment>
<keyword evidence="8" id="KW-1185">Reference proteome</keyword>
<dbReference type="PANTHER" id="PTHR37534:SF2">
    <property type="entry name" value="N-ACETYLTRANSFERASE DOMAIN-CONTAINING PROTEIN"/>
    <property type="match status" value="1"/>
</dbReference>
<dbReference type="OrthoDB" id="407832at2759"/>
<keyword evidence="4" id="KW-0804">Transcription</keyword>
<dbReference type="GeneID" id="63700680"/>
<dbReference type="InterPro" id="IPR001138">
    <property type="entry name" value="Zn2Cys6_DnaBD"/>
</dbReference>
<sequence length="442" mass="49904">MPRPLLENRCQPCRQRKVKCDGHRPACLRCGRWSRDCQWRHTNGYSEASRLSVADTASREAQTYETQTNIQDPGKYISTTDPEQALQNPRVACIFRHYIENLASWYDLNDRKRHFEDMVPVRARQNSLLLSAILAFSAASQSSNHSNDSLSEVADAYHLESVQALLSLTENINEFRTGETLAAICILRSYEIISQNVSAQNHLRGSYSLIASGPNDLEPGLMRAGFWNYLREDITVALMEKRNLMIELKDQQPPLLDGENDPANYISYILGRVINRCLHKDGEALDKREWDSLKEDLNSWKASLPSSFGPIITPGLRGGSRFPSAWNTSKWHTASLQYYHTAMSILCLAEPVPYVMNTLQHIERMKSIEAKLEYHAIHVCALAISSNSAPVWVNSFGPISFCGSWLRQPEMLVELTTELKKWGGKTGWPVSSVLNSLTKTSG</sequence>
<dbReference type="SUPFAM" id="SSF57701">
    <property type="entry name" value="Zn2/Cys6 DNA-binding domain"/>
    <property type="match status" value="1"/>
</dbReference>
<dbReference type="AlphaFoldDB" id="A0A017S555"/>
<evidence type="ECO:0000256" key="1">
    <source>
        <dbReference type="ARBA" id="ARBA00004123"/>
    </source>
</evidence>
<dbReference type="GO" id="GO:0008270">
    <property type="term" value="F:zinc ion binding"/>
    <property type="evidence" value="ECO:0007669"/>
    <property type="project" value="InterPro"/>
</dbReference>
<accession>A0A017S555</accession>
<dbReference type="Pfam" id="PF00172">
    <property type="entry name" value="Zn_clus"/>
    <property type="match status" value="1"/>
</dbReference>
<dbReference type="PANTHER" id="PTHR37534">
    <property type="entry name" value="TRANSCRIPTIONAL ACTIVATOR PROTEIN UGA3"/>
    <property type="match status" value="1"/>
</dbReference>
<dbReference type="GO" id="GO:0005634">
    <property type="term" value="C:nucleus"/>
    <property type="evidence" value="ECO:0007669"/>
    <property type="project" value="UniProtKB-SubCell"/>
</dbReference>
<name>A0A017S555_ASPRC</name>
<dbReference type="InterPro" id="IPR021858">
    <property type="entry name" value="Fun_TF"/>
</dbReference>
<protein>
    <recommendedName>
        <fullName evidence="6">Zn(2)-C6 fungal-type domain-containing protein</fullName>
    </recommendedName>
</protein>
<dbReference type="HOGENOM" id="CLU_008719_0_1_1"/>
<dbReference type="RefSeq" id="XP_040635735.1">
    <property type="nucleotide sequence ID" value="XM_040785556.1"/>
</dbReference>
<proteinExistence type="predicted"/>
<feature type="domain" description="Zn(2)-C6 fungal-type" evidence="6">
    <location>
        <begin position="9"/>
        <end position="39"/>
    </location>
</feature>
<keyword evidence="5" id="KW-0539">Nucleus</keyword>
<evidence type="ECO:0000256" key="4">
    <source>
        <dbReference type="ARBA" id="ARBA00023163"/>
    </source>
</evidence>
<keyword evidence="2" id="KW-0805">Transcription regulation</keyword>
<dbReference type="STRING" id="1388766.A0A017S555"/>
<evidence type="ECO:0000256" key="5">
    <source>
        <dbReference type="ARBA" id="ARBA00023242"/>
    </source>
</evidence>
<keyword evidence="3" id="KW-0238">DNA-binding</keyword>
<dbReference type="CDD" id="cd00067">
    <property type="entry name" value="GAL4"/>
    <property type="match status" value="1"/>
</dbReference>
<evidence type="ECO:0000313" key="7">
    <source>
        <dbReference type="EMBL" id="EYE92047.1"/>
    </source>
</evidence>
<dbReference type="Gene3D" id="4.10.240.10">
    <property type="entry name" value="Zn(2)-C6 fungal-type DNA-binding domain"/>
    <property type="match status" value="1"/>
</dbReference>
<dbReference type="GO" id="GO:0000976">
    <property type="term" value="F:transcription cis-regulatory region binding"/>
    <property type="evidence" value="ECO:0007669"/>
    <property type="project" value="TreeGrafter"/>
</dbReference>
<dbReference type="PROSITE" id="PS50048">
    <property type="entry name" value="ZN2_CY6_FUNGAL_2"/>
    <property type="match status" value="1"/>
</dbReference>
<dbReference type="GO" id="GO:0045944">
    <property type="term" value="P:positive regulation of transcription by RNA polymerase II"/>
    <property type="evidence" value="ECO:0007669"/>
    <property type="project" value="TreeGrafter"/>
</dbReference>
<evidence type="ECO:0000313" key="8">
    <source>
        <dbReference type="Proteomes" id="UP000019804"/>
    </source>
</evidence>
<evidence type="ECO:0000259" key="6">
    <source>
        <dbReference type="PROSITE" id="PS50048"/>
    </source>
</evidence>
<organism evidence="7 8">
    <name type="scientific">Aspergillus ruber (strain CBS 135680)</name>
    <dbReference type="NCBI Taxonomy" id="1388766"/>
    <lineage>
        <taxon>Eukaryota</taxon>
        <taxon>Fungi</taxon>
        <taxon>Dikarya</taxon>
        <taxon>Ascomycota</taxon>
        <taxon>Pezizomycotina</taxon>
        <taxon>Eurotiomycetes</taxon>
        <taxon>Eurotiomycetidae</taxon>
        <taxon>Eurotiales</taxon>
        <taxon>Aspergillaceae</taxon>
        <taxon>Aspergillus</taxon>
        <taxon>Aspergillus subgen. Aspergillus</taxon>
    </lineage>
</organism>
<dbReference type="Proteomes" id="UP000019804">
    <property type="component" value="Unassembled WGS sequence"/>
</dbReference>
<dbReference type="GO" id="GO:0000981">
    <property type="term" value="F:DNA-binding transcription factor activity, RNA polymerase II-specific"/>
    <property type="evidence" value="ECO:0007669"/>
    <property type="project" value="InterPro"/>
</dbReference>
<dbReference type="EMBL" id="KK088439">
    <property type="protein sequence ID" value="EYE92047.1"/>
    <property type="molecule type" value="Genomic_DNA"/>
</dbReference>